<dbReference type="SMART" id="SM00729">
    <property type="entry name" value="Elp3"/>
    <property type="match status" value="1"/>
</dbReference>
<dbReference type="InterPro" id="IPR058240">
    <property type="entry name" value="rSAM_sf"/>
</dbReference>
<dbReference type="EC" id="1.3.99.22" evidence="7"/>
<dbReference type="Pfam" id="PF04055">
    <property type="entry name" value="Radical_SAM"/>
    <property type="match status" value="1"/>
</dbReference>
<evidence type="ECO:0000313" key="8">
    <source>
        <dbReference type="Proteomes" id="UP000069632"/>
    </source>
</evidence>
<dbReference type="GO" id="GO:0006779">
    <property type="term" value="P:porphyrin-containing compound biosynthetic process"/>
    <property type="evidence" value="ECO:0007669"/>
    <property type="project" value="TreeGrafter"/>
</dbReference>
<dbReference type="GO" id="GO:0051539">
    <property type="term" value="F:4 iron, 4 sulfur cluster binding"/>
    <property type="evidence" value="ECO:0007669"/>
    <property type="project" value="TreeGrafter"/>
</dbReference>
<dbReference type="SFLD" id="SFLDG01082">
    <property type="entry name" value="B12-binding_domain_containing"/>
    <property type="match status" value="1"/>
</dbReference>
<evidence type="ECO:0000256" key="1">
    <source>
        <dbReference type="ARBA" id="ARBA00001966"/>
    </source>
</evidence>
<proteinExistence type="predicted"/>
<dbReference type="SUPFAM" id="SSF102114">
    <property type="entry name" value="Radical SAM enzymes"/>
    <property type="match status" value="1"/>
</dbReference>
<keyword evidence="5" id="KW-0411">Iron-sulfur</keyword>
<evidence type="ECO:0000259" key="6">
    <source>
        <dbReference type="PROSITE" id="PS51918"/>
    </source>
</evidence>
<dbReference type="GO" id="GO:0016491">
    <property type="term" value="F:oxidoreductase activity"/>
    <property type="evidence" value="ECO:0007669"/>
    <property type="project" value="UniProtKB-KW"/>
</dbReference>
<keyword evidence="2" id="KW-0949">S-adenosyl-L-methionine</keyword>
<accession>A0A128ECT8</accession>
<evidence type="ECO:0000313" key="7">
    <source>
        <dbReference type="EMBL" id="CZE46769.1"/>
    </source>
</evidence>
<dbReference type="EMBL" id="FIZP01000001">
    <property type="protein sequence ID" value="CZE46769.1"/>
    <property type="molecule type" value="Genomic_DNA"/>
</dbReference>
<dbReference type="PANTHER" id="PTHR13932">
    <property type="entry name" value="COPROPORPHYRINIGEN III OXIDASE"/>
    <property type="match status" value="1"/>
</dbReference>
<organism evidence="7 8">
    <name type="scientific">Campylobacter geochelonis</name>
    <dbReference type="NCBI Taxonomy" id="1780362"/>
    <lineage>
        <taxon>Bacteria</taxon>
        <taxon>Pseudomonadati</taxon>
        <taxon>Campylobacterota</taxon>
        <taxon>Epsilonproteobacteria</taxon>
        <taxon>Campylobacterales</taxon>
        <taxon>Campylobacteraceae</taxon>
        <taxon>Campylobacter</taxon>
    </lineage>
</organism>
<dbReference type="GO" id="GO:0046872">
    <property type="term" value="F:metal ion binding"/>
    <property type="evidence" value="ECO:0007669"/>
    <property type="project" value="UniProtKB-KW"/>
</dbReference>
<protein>
    <submittedName>
        <fullName evidence="7">Quinone-reactive Ni/Fe hydrogenase, large subunit</fullName>
        <ecNumber evidence="7">1.3.99.22</ecNumber>
    </submittedName>
</protein>
<dbReference type="Gene3D" id="3.20.20.70">
    <property type="entry name" value="Aldolase class I"/>
    <property type="match status" value="1"/>
</dbReference>
<reference evidence="7 8" key="1">
    <citation type="submission" date="2016-02" db="EMBL/GenBank/DDBJ databases">
        <authorList>
            <consortium name="Pathogen Informatics"/>
        </authorList>
    </citation>
    <scope>NUCLEOTIDE SEQUENCE [LARGE SCALE GENOMIC DNA]</scope>
    <source>
        <strain evidence="7 8">RC20</strain>
    </source>
</reference>
<evidence type="ECO:0000256" key="5">
    <source>
        <dbReference type="ARBA" id="ARBA00023014"/>
    </source>
</evidence>
<evidence type="ECO:0000256" key="3">
    <source>
        <dbReference type="ARBA" id="ARBA00022723"/>
    </source>
</evidence>
<dbReference type="PANTHER" id="PTHR13932:SF5">
    <property type="entry name" value="RADICAL S-ADENOSYL METHIONINE DOMAIN-CONTAINING PROTEIN 1, MITOCHONDRIAL"/>
    <property type="match status" value="1"/>
</dbReference>
<gene>
    <name evidence="7" type="primary">hydB_1</name>
    <name evidence="7" type="ORF">ERS672216_00545</name>
</gene>
<dbReference type="OrthoDB" id="9808022at2"/>
<dbReference type="RefSeq" id="WP_075540024.1">
    <property type="nucleotide sequence ID" value="NZ_CP053844.1"/>
</dbReference>
<dbReference type="AlphaFoldDB" id="A0A128ECT8"/>
<comment type="cofactor">
    <cofactor evidence="1">
        <name>[4Fe-4S] cluster</name>
        <dbReference type="ChEBI" id="CHEBI:49883"/>
    </cofactor>
</comment>
<name>A0A128ECT8_9BACT</name>
<dbReference type="InterPro" id="IPR013785">
    <property type="entry name" value="Aldolase_TIM"/>
</dbReference>
<sequence>MFKQRVKGHHREALEKPVMASKDELESFLQNECEDKEGVIYFHIPFCDNICSFCNLHRTKLDDELDEYVKFLLKEIDYYAKFPYIKTKIFKSVYFGGGTPTILKQRHLEQILNAINKSFSLDKDVEFSFETTLHNLTQNKIELMHALGVNRYSIGIQTFSTRGRKILNRIGDKKSAIDKLAMIKESFGGLVCTDIIYNYPKQSIQEVLEDAKVLKSLKIDSSSFYSLQFQEGSIFSKQYDENYYDLQTDYKLHNAFLTSLLKDEYELLEYTKINRKNRDRYLYIKLSHKGTDILPIGVGAGGRVGLYSIFTPRQNMQVVSKTSQIQLNFNIYSNLFQYDKISITQIKSFLDKTTFEKIEEFFKACEKKGYVKIENGVIKFSADGVFWGNSIAWEAIELAKDYFIEKLKKAS</sequence>
<evidence type="ECO:0000256" key="2">
    <source>
        <dbReference type="ARBA" id="ARBA00022691"/>
    </source>
</evidence>
<keyword evidence="4" id="KW-0408">Iron</keyword>
<dbReference type="InterPro" id="IPR034505">
    <property type="entry name" value="Coproporphyrinogen-III_oxidase"/>
</dbReference>
<dbReference type="SFLD" id="SFLDG01065">
    <property type="entry name" value="anaerobic_coproporphyrinogen-I"/>
    <property type="match status" value="1"/>
</dbReference>
<dbReference type="InterPro" id="IPR007197">
    <property type="entry name" value="rSAM"/>
</dbReference>
<dbReference type="GO" id="GO:0005737">
    <property type="term" value="C:cytoplasm"/>
    <property type="evidence" value="ECO:0007669"/>
    <property type="project" value="TreeGrafter"/>
</dbReference>
<feature type="domain" description="Radical SAM core" evidence="6">
    <location>
        <begin position="32"/>
        <end position="280"/>
    </location>
</feature>
<dbReference type="PROSITE" id="PS51918">
    <property type="entry name" value="RADICAL_SAM"/>
    <property type="match status" value="1"/>
</dbReference>
<dbReference type="CDD" id="cd01335">
    <property type="entry name" value="Radical_SAM"/>
    <property type="match status" value="1"/>
</dbReference>
<dbReference type="SFLD" id="SFLDS00029">
    <property type="entry name" value="Radical_SAM"/>
    <property type="match status" value="1"/>
</dbReference>
<keyword evidence="8" id="KW-1185">Reference proteome</keyword>
<dbReference type="Proteomes" id="UP000069632">
    <property type="component" value="Unassembled WGS sequence"/>
</dbReference>
<keyword evidence="7" id="KW-0560">Oxidoreductase</keyword>
<evidence type="ECO:0000256" key="4">
    <source>
        <dbReference type="ARBA" id="ARBA00023004"/>
    </source>
</evidence>
<dbReference type="InterPro" id="IPR006638">
    <property type="entry name" value="Elp3/MiaA/NifB-like_rSAM"/>
</dbReference>
<keyword evidence="3" id="KW-0479">Metal-binding</keyword>